<sequence length="630" mass="67611">MSTSLYALNRSSEELSSSLNRISLSNTLPLSSSSATSSYTILKIKNIPRDISLREAFLIFSLCLNDVNFVDIIQEPATNTPVIFSKFYSPKIASQVHQLLNGKPLFGAAFPNVQCEIVNNGNSSTATNTSNPTNNNTSTTNNTNTASNNSYLFSNPFTANNNQSSSPSSPTLQISKIQDPTNDMNNTLIHSLNHFSAMNTSTGNITGWTNETSTPLATPSNSSKILRPDPSLTSSAKINTSIINNSSNHNNNNSNLPTPIVTDWSQAANTSNNNNNNYFNSTSLNMTDLTTPSSATFSIPSLPQQKMESPMDSQHLDSLNLTSNSITNGSFDDDLHKQTQLHRQHSHDLSINTSIANSNNGSGNNSNNNNLDVLRHYQQPQNSGQNSNSGSNTNAIPELSLLARVPPPANPADQNPPCNTLYVGNLPLDTTEIELRTLFQSQPGFKRLSFRTKQTNGITSHHGPMCFVEFEDVALATRALAELYGKTLPRVNGTSNNKGGIRLSFSKNPLGVRGPGQQRRNNTNISTSNTNSANMNGITGNGSTSTGGGLNKMNSNSNNNNNNTGSPAGPQGSFQRNNSLPTTTGSSMNGGGINTKASSISSMNFNNPNNINSVGNMGGFSFMSQQFPYQ</sequence>
<dbReference type="FunFam" id="3.30.70.330:FF:000089">
    <property type="entry name" value="RNA binding protein"/>
    <property type="match status" value="1"/>
</dbReference>
<dbReference type="GO" id="GO:0008361">
    <property type="term" value="P:regulation of cell size"/>
    <property type="evidence" value="ECO:0007669"/>
    <property type="project" value="UniProtKB-ARBA"/>
</dbReference>
<feature type="compositionally biased region" description="Low complexity" evidence="4">
    <location>
        <begin position="357"/>
        <end position="370"/>
    </location>
</feature>
<evidence type="ECO:0000256" key="2">
    <source>
        <dbReference type="ARBA" id="ARBA00022884"/>
    </source>
</evidence>
<keyword evidence="7" id="KW-1185">Reference proteome</keyword>
<proteinExistence type="predicted"/>
<feature type="compositionally biased region" description="Low complexity" evidence="4">
    <location>
        <begin position="521"/>
        <end position="544"/>
    </location>
</feature>
<feature type="compositionally biased region" description="Polar residues" evidence="4">
    <location>
        <begin position="295"/>
        <end position="307"/>
    </location>
</feature>
<keyword evidence="2 3" id="KW-0694">RNA-binding</keyword>
<feature type="compositionally biased region" description="Polar residues" evidence="4">
    <location>
        <begin position="151"/>
        <end position="163"/>
    </location>
</feature>
<dbReference type="InterPro" id="IPR035979">
    <property type="entry name" value="RBD_domain_sf"/>
</dbReference>
<dbReference type="Proteomes" id="UP000094455">
    <property type="component" value="Unassembled WGS sequence"/>
</dbReference>
<feature type="domain" description="RRM" evidence="5">
    <location>
        <begin position="419"/>
        <end position="508"/>
    </location>
</feature>
<feature type="compositionally biased region" description="Low complexity" evidence="4">
    <location>
        <begin position="121"/>
        <end position="150"/>
    </location>
</feature>
<feature type="region of interest" description="Disordered" evidence="4">
    <location>
        <begin position="295"/>
        <end position="321"/>
    </location>
</feature>
<feature type="compositionally biased region" description="Polar residues" evidence="4">
    <location>
        <begin position="171"/>
        <end position="185"/>
    </location>
</feature>
<dbReference type="SMART" id="SM00360">
    <property type="entry name" value="RRM"/>
    <property type="match status" value="1"/>
</dbReference>
<evidence type="ECO:0000256" key="1">
    <source>
        <dbReference type="ARBA" id="ARBA00022553"/>
    </source>
</evidence>
<accession>A0A1E3NJN6</accession>
<dbReference type="PROSITE" id="PS50102">
    <property type="entry name" value="RRM"/>
    <property type="match status" value="1"/>
</dbReference>
<dbReference type="EMBL" id="KV454004">
    <property type="protein sequence ID" value="ODQ45778.1"/>
    <property type="molecule type" value="Genomic_DNA"/>
</dbReference>
<dbReference type="PANTHER" id="PTHR10501">
    <property type="entry name" value="U1 SMALL NUCLEAR RIBONUCLEOPROTEIN A/U2 SMALL NUCLEAR RIBONUCLEOPROTEIN B"/>
    <property type="match status" value="1"/>
</dbReference>
<evidence type="ECO:0000313" key="7">
    <source>
        <dbReference type="Proteomes" id="UP000094455"/>
    </source>
</evidence>
<dbReference type="InterPro" id="IPR012677">
    <property type="entry name" value="Nucleotide-bd_a/b_plait_sf"/>
</dbReference>
<feature type="region of interest" description="Disordered" evidence="4">
    <location>
        <begin position="121"/>
        <end position="185"/>
    </location>
</feature>
<feature type="region of interest" description="Disordered" evidence="4">
    <location>
        <begin position="352"/>
        <end position="371"/>
    </location>
</feature>
<feature type="compositionally biased region" description="Polar residues" evidence="4">
    <location>
        <begin position="572"/>
        <end position="587"/>
    </location>
</feature>
<evidence type="ECO:0000313" key="6">
    <source>
        <dbReference type="EMBL" id="ODQ45778.1"/>
    </source>
</evidence>
<dbReference type="Gene3D" id="3.30.70.330">
    <property type="match status" value="1"/>
</dbReference>
<evidence type="ECO:0000259" key="5">
    <source>
        <dbReference type="PROSITE" id="PS50102"/>
    </source>
</evidence>
<dbReference type="Pfam" id="PF00076">
    <property type="entry name" value="RRM_1"/>
    <property type="match status" value="1"/>
</dbReference>
<dbReference type="RefSeq" id="XP_019016891.1">
    <property type="nucleotide sequence ID" value="XM_019164433.1"/>
</dbReference>
<dbReference type="SUPFAM" id="SSF54928">
    <property type="entry name" value="RNA-binding domain, RBD"/>
    <property type="match status" value="1"/>
</dbReference>
<dbReference type="GO" id="GO:0003723">
    <property type="term" value="F:RNA binding"/>
    <property type="evidence" value="ECO:0007669"/>
    <property type="project" value="UniProtKB-UniRule"/>
</dbReference>
<feature type="compositionally biased region" description="Low complexity" evidence="4">
    <location>
        <begin position="554"/>
        <end position="563"/>
    </location>
</feature>
<name>A0A1E3NJN6_9ASCO</name>
<dbReference type="STRING" id="763406.A0A1E3NJN6"/>
<dbReference type="AlphaFoldDB" id="A0A1E3NJN6"/>
<evidence type="ECO:0000256" key="4">
    <source>
        <dbReference type="SAM" id="MobiDB-lite"/>
    </source>
</evidence>
<dbReference type="InterPro" id="IPR000504">
    <property type="entry name" value="RRM_dom"/>
</dbReference>
<feature type="region of interest" description="Disordered" evidence="4">
    <location>
        <begin position="492"/>
        <end position="601"/>
    </location>
</feature>
<keyword evidence="1" id="KW-0597">Phosphoprotein</keyword>
<dbReference type="OrthoDB" id="431169at2759"/>
<evidence type="ECO:0000256" key="3">
    <source>
        <dbReference type="PROSITE-ProRule" id="PRU00176"/>
    </source>
</evidence>
<protein>
    <recommendedName>
        <fullName evidence="5">RRM domain-containing protein</fullName>
    </recommendedName>
</protein>
<dbReference type="GeneID" id="30181120"/>
<organism evidence="6 7">
    <name type="scientific">Pichia membranifaciens NRRL Y-2026</name>
    <dbReference type="NCBI Taxonomy" id="763406"/>
    <lineage>
        <taxon>Eukaryota</taxon>
        <taxon>Fungi</taxon>
        <taxon>Dikarya</taxon>
        <taxon>Ascomycota</taxon>
        <taxon>Saccharomycotina</taxon>
        <taxon>Pichiomycetes</taxon>
        <taxon>Pichiales</taxon>
        <taxon>Pichiaceae</taxon>
        <taxon>Pichia</taxon>
    </lineage>
</organism>
<gene>
    <name evidence="6" type="ORF">PICMEDRAFT_73281</name>
</gene>
<reference evidence="6 7" key="1">
    <citation type="journal article" date="2016" name="Proc. Natl. Acad. Sci. U.S.A.">
        <title>Comparative genomics of biotechnologically important yeasts.</title>
        <authorList>
            <person name="Riley R."/>
            <person name="Haridas S."/>
            <person name="Wolfe K.H."/>
            <person name="Lopes M.R."/>
            <person name="Hittinger C.T."/>
            <person name="Goeker M."/>
            <person name="Salamov A.A."/>
            <person name="Wisecaver J.H."/>
            <person name="Long T.M."/>
            <person name="Calvey C.H."/>
            <person name="Aerts A.L."/>
            <person name="Barry K.W."/>
            <person name="Choi C."/>
            <person name="Clum A."/>
            <person name="Coughlan A.Y."/>
            <person name="Deshpande S."/>
            <person name="Douglass A.P."/>
            <person name="Hanson S.J."/>
            <person name="Klenk H.-P."/>
            <person name="LaButti K.M."/>
            <person name="Lapidus A."/>
            <person name="Lindquist E.A."/>
            <person name="Lipzen A.M."/>
            <person name="Meier-Kolthoff J.P."/>
            <person name="Ohm R.A."/>
            <person name="Otillar R.P."/>
            <person name="Pangilinan J.L."/>
            <person name="Peng Y."/>
            <person name="Rokas A."/>
            <person name="Rosa C.A."/>
            <person name="Scheuner C."/>
            <person name="Sibirny A.A."/>
            <person name="Slot J.C."/>
            <person name="Stielow J.B."/>
            <person name="Sun H."/>
            <person name="Kurtzman C.P."/>
            <person name="Blackwell M."/>
            <person name="Grigoriev I.V."/>
            <person name="Jeffries T.W."/>
        </authorList>
    </citation>
    <scope>NUCLEOTIDE SEQUENCE [LARGE SCALE GENOMIC DNA]</scope>
    <source>
        <strain evidence="6 7">NRRL Y-2026</strain>
    </source>
</reference>